<dbReference type="InterPro" id="IPR047767">
    <property type="entry name" value="PSP1-like"/>
</dbReference>
<dbReference type="RefSeq" id="XP_067754699.1">
    <property type="nucleotide sequence ID" value="XM_067898542.1"/>
</dbReference>
<evidence type="ECO:0000313" key="2">
    <source>
        <dbReference type="EMBL" id="KAG5496216.1"/>
    </source>
</evidence>
<evidence type="ECO:0000313" key="3">
    <source>
        <dbReference type="Proteomes" id="UP000674318"/>
    </source>
</evidence>
<dbReference type="EMBL" id="JAFJZO010000032">
    <property type="protein sequence ID" value="KAG5496216.1"/>
    <property type="molecule type" value="Genomic_DNA"/>
</dbReference>
<accession>A0A836HN86</accession>
<evidence type="ECO:0000259" key="1">
    <source>
        <dbReference type="PROSITE" id="PS51411"/>
    </source>
</evidence>
<name>A0A836HN86_9TRYP</name>
<gene>
    <name evidence="2" type="ORF">JKF63_02517</name>
</gene>
<organism evidence="2 3">
    <name type="scientific">Porcisia hertigi</name>
    <dbReference type="NCBI Taxonomy" id="2761500"/>
    <lineage>
        <taxon>Eukaryota</taxon>
        <taxon>Discoba</taxon>
        <taxon>Euglenozoa</taxon>
        <taxon>Kinetoplastea</taxon>
        <taxon>Metakinetoplastina</taxon>
        <taxon>Trypanosomatida</taxon>
        <taxon>Trypanosomatidae</taxon>
        <taxon>Leishmaniinae</taxon>
        <taxon>Porcisia</taxon>
    </lineage>
</organism>
<dbReference type="GO" id="GO:0005737">
    <property type="term" value="C:cytoplasm"/>
    <property type="evidence" value="ECO:0007669"/>
    <property type="project" value="TreeGrafter"/>
</dbReference>
<protein>
    <recommendedName>
        <fullName evidence="1">PSP1 C-terminal domain-containing protein</fullName>
    </recommendedName>
</protein>
<dbReference type="PANTHER" id="PTHR43830">
    <property type="entry name" value="PROTEIN PSP1"/>
    <property type="match status" value="1"/>
</dbReference>
<dbReference type="PROSITE" id="PS51411">
    <property type="entry name" value="PSP1_C"/>
    <property type="match status" value="1"/>
</dbReference>
<dbReference type="Proteomes" id="UP000674318">
    <property type="component" value="Chromosome 32"/>
</dbReference>
<dbReference type="InterPro" id="IPR007557">
    <property type="entry name" value="PSP1_C"/>
</dbReference>
<sequence length="474" mass="51836">MACTAASAAAESSGVFCTPLGRPQTTTETSSVVPVEEVLDPTEAMTPLEMLSEFKAVNGCLHILTKQLHAWAKMSPCTGVYTLGGPPSAVGSSRPDTSVDPESPCACKTGMPGQRTPERDALYLLHTVVEKTRRLVVNCQSEVWILLSKSVAASSASGATSGQVSCGLSFSDSSCEPAKRSVDVLAQPKEEEKSGISFMQAAKGCPPHLSTPPPAWRSELRDTSRAPTLATDGLLRPPDNLSDFPRRRPWPADHFCYVVHVEFKRGRLRRFVSPVTLKVCTYVIVPGDRGYDCGLVVQCALWNPEKGAYEASTIQSLDRGVLSPGKSGSIMEVIRVATDEEVYRLHREHASMERLALTTSQHIVFRLHLPMELLDCEYQFDGTKISFFFESSEVIDFRQLNKELFRVFNARIWMQNINNTVRNQAPRAGFPALQRHSFPGRFQLNSSGALDRCVRAEVSPPGADSPGHPSSPGV</sequence>
<keyword evidence="3" id="KW-1185">Reference proteome</keyword>
<proteinExistence type="predicted"/>
<dbReference type="Pfam" id="PF04468">
    <property type="entry name" value="PSP1"/>
    <property type="match status" value="1"/>
</dbReference>
<dbReference type="AlphaFoldDB" id="A0A836HN86"/>
<dbReference type="PANTHER" id="PTHR43830:SF15">
    <property type="entry name" value="PSP1 C-TERMINAL DOMAIN-CONTAINING PROTEIN"/>
    <property type="match status" value="1"/>
</dbReference>
<reference evidence="2 3" key="1">
    <citation type="submission" date="2021-02" db="EMBL/GenBank/DDBJ databases">
        <title>Porcisia hertigi Genome sequencing and assembly.</title>
        <authorList>
            <person name="Almutairi H."/>
            <person name="Gatherer D."/>
        </authorList>
    </citation>
    <scope>NUCLEOTIDE SEQUENCE [LARGE SCALE GENOMIC DNA]</scope>
    <source>
        <strain evidence="2 3">C119</strain>
    </source>
</reference>
<dbReference type="GeneID" id="94288619"/>
<dbReference type="OrthoDB" id="243127at2759"/>
<comment type="caution">
    <text evidence="2">The sequence shown here is derived from an EMBL/GenBank/DDBJ whole genome shotgun (WGS) entry which is preliminary data.</text>
</comment>
<feature type="domain" description="PSP1 C-terminal" evidence="1">
    <location>
        <begin position="331"/>
        <end position="417"/>
    </location>
</feature>
<dbReference type="KEGG" id="phet:94288619"/>